<evidence type="ECO:0000313" key="3">
    <source>
        <dbReference type="Proteomes" id="UP000823486"/>
    </source>
</evidence>
<reference evidence="2 3" key="1">
    <citation type="submission" date="2021-01" db="EMBL/GenBank/DDBJ databases">
        <title>Genomic Encyclopedia of Type Strains, Phase IV (KMG-IV): sequencing the most valuable type-strain genomes for metagenomic binning, comparative biology and taxonomic classification.</title>
        <authorList>
            <person name="Goeker M."/>
        </authorList>
    </citation>
    <scope>NUCLEOTIDE SEQUENCE [LARGE SCALE GENOMIC DNA]</scope>
    <source>
        <strain evidence="2 3">DSM 105482</strain>
    </source>
</reference>
<sequence>MEEVLAGVIVLAGIFLAAVYSKRWFPVDRNRLKSIMIPDNLGVKPNLGLEPLAEKLEKAWNEEYADHVKLRVLEEGKVTSADYDWYELELKRFFMMSSLLKNVPMYNDSVDEIWHEMLMFTKNYETFSNDFAGEYIHHQPNVSKDSSSEEFYAKNNADRAWFEWIYTNLFEWSPNTEIIYGPFKFHLDQAILLDIETSTMSDLLTTRFKPKNKEAEAAVELLISKMKNDIYAIKNLEPSNYKINLTKNSSTDPLMLQTMLFTSYYGIENQEIEKEMVRSKCSGWSSCTVTYSSDKHDKNHQDQSSCRSNHSCSGSSCSSSSCGSSCGSS</sequence>
<protein>
    <submittedName>
        <fullName evidence="2">Uncharacterized protein</fullName>
    </submittedName>
</protein>
<feature type="region of interest" description="Disordered" evidence="1">
    <location>
        <begin position="296"/>
        <end position="329"/>
    </location>
</feature>
<proteinExistence type="predicted"/>
<accession>A0ABS2QEW1</accession>
<comment type="caution">
    <text evidence="2">The sequence shown here is derived from an EMBL/GenBank/DDBJ whole genome shotgun (WGS) entry which is preliminary data.</text>
</comment>
<organism evidence="2 3">
    <name type="scientific">Peribacillus deserti</name>
    <dbReference type="NCBI Taxonomy" id="673318"/>
    <lineage>
        <taxon>Bacteria</taxon>
        <taxon>Bacillati</taxon>
        <taxon>Bacillota</taxon>
        <taxon>Bacilli</taxon>
        <taxon>Bacillales</taxon>
        <taxon>Bacillaceae</taxon>
        <taxon>Peribacillus</taxon>
    </lineage>
</organism>
<gene>
    <name evidence="2" type="ORF">JOC77_000769</name>
</gene>
<feature type="compositionally biased region" description="Low complexity" evidence="1">
    <location>
        <begin position="304"/>
        <end position="329"/>
    </location>
</feature>
<keyword evidence="3" id="KW-1185">Reference proteome</keyword>
<dbReference type="Proteomes" id="UP000823486">
    <property type="component" value="Unassembled WGS sequence"/>
</dbReference>
<evidence type="ECO:0000256" key="1">
    <source>
        <dbReference type="SAM" id="MobiDB-lite"/>
    </source>
</evidence>
<dbReference type="EMBL" id="JAFBFI010000002">
    <property type="protein sequence ID" value="MBM7691364.1"/>
    <property type="molecule type" value="Genomic_DNA"/>
</dbReference>
<dbReference type="RefSeq" id="WP_204538759.1">
    <property type="nucleotide sequence ID" value="NZ_JAFBFI010000002.1"/>
</dbReference>
<evidence type="ECO:0000313" key="2">
    <source>
        <dbReference type="EMBL" id="MBM7691364.1"/>
    </source>
</evidence>
<name>A0ABS2QEW1_9BACI</name>